<dbReference type="SUPFAM" id="SSF51338">
    <property type="entry name" value="Composite domain of metallo-dependent hydrolases"/>
    <property type="match status" value="1"/>
</dbReference>
<name>A0A2G5IA74_CERBT</name>
<organism evidence="4 6">
    <name type="scientific">Cercospora beticola</name>
    <name type="common">Sugarbeet leaf spot fungus</name>
    <dbReference type="NCBI Taxonomy" id="122368"/>
    <lineage>
        <taxon>Eukaryota</taxon>
        <taxon>Fungi</taxon>
        <taxon>Dikarya</taxon>
        <taxon>Ascomycota</taxon>
        <taxon>Pezizomycotina</taxon>
        <taxon>Dothideomycetes</taxon>
        <taxon>Dothideomycetidae</taxon>
        <taxon>Mycosphaerellales</taxon>
        <taxon>Mycosphaerellaceae</taxon>
        <taxon>Cercospora</taxon>
    </lineage>
</organism>
<evidence type="ECO:0000259" key="3">
    <source>
        <dbReference type="Pfam" id="PF01979"/>
    </source>
</evidence>
<evidence type="ECO:0000313" key="5">
    <source>
        <dbReference type="EMBL" id="WPA96496.1"/>
    </source>
</evidence>
<feature type="transmembrane region" description="Helical" evidence="2">
    <location>
        <begin position="28"/>
        <end position="47"/>
    </location>
</feature>
<dbReference type="GO" id="GO:0008448">
    <property type="term" value="F:N-acetylglucosamine-6-phosphate deacetylase activity"/>
    <property type="evidence" value="ECO:0007669"/>
    <property type="project" value="TreeGrafter"/>
</dbReference>
<evidence type="ECO:0000313" key="6">
    <source>
        <dbReference type="Proteomes" id="UP000230605"/>
    </source>
</evidence>
<evidence type="ECO:0000313" key="4">
    <source>
        <dbReference type="EMBL" id="PIB01756.1"/>
    </source>
</evidence>
<dbReference type="OrthoDB" id="10258955at2759"/>
<dbReference type="GO" id="GO:0006046">
    <property type="term" value="P:N-acetylglucosamine catabolic process"/>
    <property type="evidence" value="ECO:0007669"/>
    <property type="project" value="TreeGrafter"/>
</dbReference>
<dbReference type="InterPro" id="IPR032466">
    <property type="entry name" value="Metal_Hydrolase"/>
</dbReference>
<keyword evidence="2" id="KW-0812">Transmembrane</keyword>
<reference evidence="5 7" key="2">
    <citation type="submission" date="2023-09" db="EMBL/GenBank/DDBJ databases">
        <title>Complete-Gapless Cercospora beticola genome.</title>
        <authorList>
            <person name="Wyatt N.A."/>
            <person name="Spanner R.E."/>
            <person name="Bolton M.D."/>
        </authorList>
    </citation>
    <scope>NUCLEOTIDE SEQUENCE [LARGE SCALE GENOMIC DNA]</scope>
    <source>
        <strain evidence="5">Cb09-40</strain>
    </source>
</reference>
<keyword evidence="2" id="KW-0472">Membrane</keyword>
<dbReference type="InterPro" id="IPR006680">
    <property type="entry name" value="Amidohydro-rel"/>
</dbReference>
<proteinExistence type="predicted"/>
<feature type="domain" description="Amidohydrolase-related" evidence="3">
    <location>
        <begin position="309"/>
        <end position="507"/>
    </location>
</feature>
<accession>A0A2G5IA74</accession>
<keyword evidence="2" id="KW-1133">Transmembrane helix</keyword>
<dbReference type="EMBL" id="LKMD01000100">
    <property type="protein sequence ID" value="PIB01756.1"/>
    <property type="molecule type" value="Genomic_DNA"/>
</dbReference>
<dbReference type="Pfam" id="PF01979">
    <property type="entry name" value="Amidohydro_1"/>
    <property type="match status" value="1"/>
</dbReference>
<dbReference type="Proteomes" id="UP000230605">
    <property type="component" value="Chromosome 1"/>
</dbReference>
<dbReference type="PANTHER" id="PTHR11113">
    <property type="entry name" value="N-ACETYLGLUCOSAMINE-6-PHOSPHATE DEACETYLASE"/>
    <property type="match status" value="1"/>
</dbReference>
<keyword evidence="1" id="KW-0378">Hydrolase</keyword>
<protein>
    <recommendedName>
        <fullName evidence="3">Amidohydrolase-related domain-containing protein</fullName>
    </recommendedName>
</protein>
<reference evidence="4 6" key="1">
    <citation type="submission" date="2015-10" db="EMBL/GenBank/DDBJ databases">
        <title>The cercosporin biosynthetic gene cluster was horizontally transferred to several fungal lineages and shown to be expanded in Cercospora beticola based on microsynteny with recipient genomes.</title>
        <authorList>
            <person name="De Jonge R."/>
            <person name="Ebert M.K."/>
            <person name="Suttle J.C."/>
            <person name="Jurick Ii W.M."/>
            <person name="Secor G.A."/>
            <person name="Thomma B.P."/>
            <person name="Van De Peer Y."/>
            <person name="Bolton M.D."/>
        </authorList>
    </citation>
    <scope>NUCLEOTIDE SEQUENCE [LARGE SCALE GENOMIC DNA]</scope>
    <source>
        <strain evidence="4 6">09-40</strain>
    </source>
</reference>
<evidence type="ECO:0000256" key="1">
    <source>
        <dbReference type="ARBA" id="ARBA00022801"/>
    </source>
</evidence>
<sequence length="935" mass="101166">MDKAEAWDGLPSYSTAVHGHRRRAIRRMLRYAAFACVIYLLCLKWPVPRQTHPSHLLSAEKLEQDYATCTKLRTTPTYPTGHRNASARYVPGTRPVLIRNATVWTGEPDTDTGEHIWTALDVLLQDGLIKQVSAHIAEEDLPKDYDLIDAKGTQVTAGIIDMHSHTGVDSLPGLNGNGDVNELSEDITPFVRSLDGFNPLDHQIQVIKSGGVTTSLILPGSGNNIGGEAFVIKHAVGKPDGRPELSIKDLLADPEKHHRYIKMACGENAKNVYGQVGRNFGPYSRLGEAWYFRHAFEQAAALRDSQDEWCAAADAIGVQNMESHLPQNLKWETLAAVLRGQVMVNTHCYTIPDLESFIGYTNEFKFPVRAFHHAHSTFLIPEVLKRAYGGRAPAAALFADNMNYKAEAYVASEKAGKILHEAGITPVYVSDNPVLNAQHVLFEAAKAYRNGLPYHVALAGVTSASAELLGLAERIGKVKIGLDADVVLWDSDPLGVGATPLQVFIDGVPQFKEPIELEKPLSPPLEPSTSRDLEDKPKEVRNIVFTGISKIQIPGQEQAADATVKDFQLVVADGKIACIGQCQHKISADSTIVALENGYITRPLTAFGSLLGLEEIAAEKATSDGSLDQDSFSAAIDGLRLDGRNLAAAYNHGVTRGITAPKFGSSQHKGLSIAFRTGAKNPLEEHAVIRQHVALHYPLTSNIKRGKTPTISTAIAELRSKLLDALTPATTDDEKISPESAALAQVVNGTLPLVIDVHSADTIAALLRVKHEIEQAISTTKHSSTKIRVIILGGAESHLLAKELAAAKVGVILAPLFSYRETWEQRRALTGAPLTNGTAVDVLHAAGVKVAIGVNEDWEARDLSLQAGIVHANSGGKINETEAWGLASTAIYDILGIEEKEDDVDEFVVFEGNPLQINSQLRAVADGRGIVSVWS</sequence>
<dbReference type="EMBL" id="CP134184">
    <property type="protein sequence ID" value="WPA96496.1"/>
    <property type="molecule type" value="Genomic_DNA"/>
</dbReference>
<dbReference type="Gene3D" id="3.20.20.140">
    <property type="entry name" value="Metal-dependent hydrolases"/>
    <property type="match status" value="2"/>
</dbReference>
<dbReference type="SUPFAM" id="SSF51556">
    <property type="entry name" value="Metallo-dependent hydrolases"/>
    <property type="match status" value="1"/>
</dbReference>
<dbReference type="Proteomes" id="UP001302367">
    <property type="component" value="Chromosome 1"/>
</dbReference>
<evidence type="ECO:0000313" key="7">
    <source>
        <dbReference type="Proteomes" id="UP001302367"/>
    </source>
</evidence>
<keyword evidence="7" id="KW-1185">Reference proteome</keyword>
<dbReference type="InterPro" id="IPR011059">
    <property type="entry name" value="Metal-dep_hydrolase_composite"/>
</dbReference>
<dbReference type="AlphaFoldDB" id="A0A2G5IA74"/>
<evidence type="ECO:0000256" key="2">
    <source>
        <dbReference type="SAM" id="Phobius"/>
    </source>
</evidence>
<dbReference type="PANTHER" id="PTHR11113:SF14">
    <property type="entry name" value="N-ACETYLGLUCOSAMINE-6-PHOSPHATE DEACETYLASE"/>
    <property type="match status" value="1"/>
</dbReference>
<gene>
    <name evidence="4" type="ORF">CB0940_01072</name>
    <name evidence="5" type="ORF">RHO25_001103</name>
</gene>